<keyword evidence="2" id="KW-1185">Reference proteome</keyword>
<comment type="caution">
    <text evidence="1">The sequence shown here is derived from an EMBL/GenBank/DDBJ whole genome shotgun (WGS) entry which is preliminary data.</text>
</comment>
<evidence type="ECO:0000313" key="2">
    <source>
        <dbReference type="Proteomes" id="UP000651057"/>
    </source>
</evidence>
<proteinExistence type="predicted"/>
<reference evidence="1" key="1">
    <citation type="submission" date="2021-01" db="EMBL/GenBank/DDBJ databases">
        <authorList>
            <person name="Zhong Y.L."/>
        </authorList>
    </citation>
    <scope>NUCLEOTIDE SEQUENCE</scope>
    <source>
        <strain evidence="1">KCTC 23302</strain>
    </source>
</reference>
<name>A0A936ZZY1_9FLAO</name>
<dbReference type="Proteomes" id="UP000651057">
    <property type="component" value="Unassembled WGS sequence"/>
</dbReference>
<organism evidence="1 2">
    <name type="scientific">Aquimarina mytili</name>
    <dbReference type="NCBI Taxonomy" id="874423"/>
    <lineage>
        <taxon>Bacteria</taxon>
        <taxon>Pseudomonadati</taxon>
        <taxon>Bacteroidota</taxon>
        <taxon>Flavobacteriia</taxon>
        <taxon>Flavobacteriales</taxon>
        <taxon>Flavobacteriaceae</taxon>
        <taxon>Aquimarina</taxon>
    </lineage>
</organism>
<gene>
    <name evidence="1" type="ORF">JJQ60_12150</name>
</gene>
<evidence type="ECO:0000313" key="1">
    <source>
        <dbReference type="EMBL" id="MBL0684271.1"/>
    </source>
</evidence>
<protein>
    <submittedName>
        <fullName evidence="1">Uncharacterized protein</fullName>
    </submittedName>
</protein>
<dbReference type="AlphaFoldDB" id="A0A936ZZY1"/>
<sequence length="391" mass="44021">MLKSSITILYAITILVAVLLVGCVSDDQADFPNNSQINITSNAAVVSLLKNLVSETDALSEDQQCFKFNYPIVLGYNNDSNISIESYAGLLSTIAAQSSNFNITGVQFPIEITFRNTSARIRIENEQELLSLLTECGYTSLRDEFERLFRQCFTFDFPVTVLDSIKREVPITTDQEFDTFFNGQNKNYQPEFKFPLNLLVGSDAVSEQIQTYFDFYEVVDACPGCPSIRIDSSRVSNTMYRFIADFEIKPEYELFWIVDQETFPFVEGENAITRGFDFGLHKVCIKATSPDCLSGIEECKDITVCPELFFIAEQEGVTTTYTFAADFPEIQDVPYKWLVNGEFQENDGGPGADNMFTFQFEPGSNNEVCILSEITGCAEISKFCVQIEVPQ</sequence>
<accession>A0A936ZZY1</accession>
<dbReference type="RefSeq" id="WP_201920140.1">
    <property type="nucleotide sequence ID" value="NZ_BAABAX010000003.1"/>
</dbReference>
<dbReference type="EMBL" id="JAERQJ010000004">
    <property type="protein sequence ID" value="MBL0684271.1"/>
    <property type="molecule type" value="Genomic_DNA"/>
</dbReference>
<dbReference type="PROSITE" id="PS51257">
    <property type="entry name" value="PROKAR_LIPOPROTEIN"/>
    <property type="match status" value="1"/>
</dbReference>